<accession>A0A182IJ37</accession>
<protein>
    <submittedName>
        <fullName evidence="1">Uncharacterized protein</fullName>
    </submittedName>
</protein>
<sequence>MPIDLNTEIKLATSYLRVQLNRTEESIPLALAVVDQVVDHLVGAGLLLLAALGAIGQQGVGQDALQLVTVRGAAALVHQALEVVVEQAVRLQDLVQIDTIVLGGVLLLGGNGSNQGQGNDDEELHLYRNGLLQAQSQEIDQESTTHKS</sequence>
<dbReference type="AlphaFoldDB" id="A0A182IJ37"/>
<dbReference type="VEuPathDB" id="VectorBase:AATE000106"/>
<organism evidence="1">
    <name type="scientific">Anopheles atroparvus</name>
    <name type="common">European mosquito</name>
    <dbReference type="NCBI Taxonomy" id="41427"/>
    <lineage>
        <taxon>Eukaryota</taxon>
        <taxon>Metazoa</taxon>
        <taxon>Ecdysozoa</taxon>
        <taxon>Arthropoda</taxon>
        <taxon>Hexapoda</taxon>
        <taxon>Insecta</taxon>
        <taxon>Pterygota</taxon>
        <taxon>Neoptera</taxon>
        <taxon>Endopterygota</taxon>
        <taxon>Diptera</taxon>
        <taxon>Nematocera</taxon>
        <taxon>Culicoidea</taxon>
        <taxon>Culicidae</taxon>
        <taxon>Anophelinae</taxon>
        <taxon>Anopheles</taxon>
    </lineage>
</organism>
<proteinExistence type="predicted"/>
<dbReference type="EnsemblMetazoa" id="AATE000106-RA">
    <property type="protein sequence ID" value="AATE000106-PA.1"/>
    <property type="gene ID" value="AATE000106"/>
</dbReference>
<name>A0A182IJ37_ANOAO</name>
<reference evidence="1" key="1">
    <citation type="submission" date="2022-08" db="UniProtKB">
        <authorList>
            <consortium name="EnsemblMetazoa"/>
        </authorList>
    </citation>
    <scope>IDENTIFICATION</scope>
    <source>
        <strain evidence="1">EBRO</strain>
    </source>
</reference>
<evidence type="ECO:0000313" key="1">
    <source>
        <dbReference type="EnsemblMetazoa" id="AATE000106-PA.1"/>
    </source>
</evidence>